<evidence type="ECO:0000256" key="13">
    <source>
        <dbReference type="SAM" id="SignalP"/>
    </source>
</evidence>
<organism evidence="14 15">
    <name type="scientific">Celeribacter arenosi</name>
    <dbReference type="NCBI Taxonomy" id="792649"/>
    <lineage>
        <taxon>Bacteria</taxon>
        <taxon>Pseudomonadati</taxon>
        <taxon>Pseudomonadota</taxon>
        <taxon>Alphaproteobacteria</taxon>
        <taxon>Rhodobacterales</taxon>
        <taxon>Roseobacteraceae</taxon>
        <taxon>Celeribacter</taxon>
    </lineage>
</organism>
<comment type="caution">
    <text evidence="14">The sequence shown here is derived from an EMBL/GenBank/DDBJ whole genome shotgun (WGS) entry which is preliminary data.</text>
</comment>
<keyword evidence="6 13" id="KW-0732">Signal</keyword>
<dbReference type="Pfam" id="PF01297">
    <property type="entry name" value="ZnuA"/>
    <property type="match status" value="1"/>
</dbReference>
<evidence type="ECO:0000313" key="14">
    <source>
        <dbReference type="EMBL" id="GAA3861322.1"/>
    </source>
</evidence>
<evidence type="ECO:0000313" key="15">
    <source>
        <dbReference type="Proteomes" id="UP001399917"/>
    </source>
</evidence>
<gene>
    <name evidence="14" type="ORF">GCM10022404_10030</name>
</gene>
<proteinExistence type="inferred from homology"/>
<feature type="region of interest" description="Disordered" evidence="12">
    <location>
        <begin position="122"/>
        <end position="142"/>
    </location>
</feature>
<feature type="signal peptide" evidence="13">
    <location>
        <begin position="1"/>
        <end position="18"/>
    </location>
</feature>
<dbReference type="CDD" id="cd01019">
    <property type="entry name" value="ZnuA"/>
    <property type="match status" value="1"/>
</dbReference>
<evidence type="ECO:0000256" key="2">
    <source>
        <dbReference type="ARBA" id="ARBA00011028"/>
    </source>
</evidence>
<reference evidence="15" key="1">
    <citation type="journal article" date="2019" name="Int. J. Syst. Evol. Microbiol.">
        <title>The Global Catalogue of Microorganisms (GCM) 10K type strain sequencing project: providing services to taxonomists for standard genome sequencing and annotation.</title>
        <authorList>
            <consortium name="The Broad Institute Genomics Platform"/>
            <consortium name="The Broad Institute Genome Sequencing Center for Infectious Disease"/>
            <person name="Wu L."/>
            <person name="Ma J."/>
        </authorList>
    </citation>
    <scope>NUCLEOTIDE SEQUENCE [LARGE SCALE GENOMIC DNA]</scope>
    <source>
        <strain evidence="15">JCM 17190</strain>
    </source>
</reference>
<protein>
    <recommendedName>
        <fullName evidence="3">High-affinity zinc uptake system protein ZnuA</fullName>
    </recommendedName>
</protein>
<evidence type="ECO:0000256" key="12">
    <source>
        <dbReference type="SAM" id="MobiDB-lite"/>
    </source>
</evidence>
<dbReference type="RefSeq" id="WP_344844379.1">
    <property type="nucleotide sequence ID" value="NZ_BAABDF010000005.1"/>
</dbReference>
<dbReference type="PANTHER" id="PTHR42953">
    <property type="entry name" value="HIGH-AFFINITY ZINC UPTAKE SYSTEM PROTEIN ZNUA-RELATED"/>
    <property type="match status" value="1"/>
</dbReference>
<keyword evidence="9" id="KW-0864">Zinc transport</keyword>
<comment type="similarity">
    <text evidence="2">Belongs to the bacterial solute-binding protein 9 family.</text>
</comment>
<evidence type="ECO:0000256" key="9">
    <source>
        <dbReference type="ARBA" id="ARBA00022906"/>
    </source>
</evidence>
<dbReference type="EMBL" id="BAABDF010000005">
    <property type="protein sequence ID" value="GAA3861322.1"/>
    <property type="molecule type" value="Genomic_DNA"/>
</dbReference>
<dbReference type="Gene3D" id="3.40.50.1980">
    <property type="entry name" value="Nitrogenase molybdenum iron protein domain"/>
    <property type="match status" value="2"/>
</dbReference>
<dbReference type="InterPro" id="IPR035520">
    <property type="entry name" value="ZnuA"/>
</dbReference>
<keyword evidence="7" id="KW-0574">Periplasm</keyword>
<evidence type="ECO:0000256" key="1">
    <source>
        <dbReference type="ARBA" id="ARBA00004418"/>
    </source>
</evidence>
<dbReference type="SUPFAM" id="SSF53807">
    <property type="entry name" value="Helical backbone' metal receptor"/>
    <property type="match status" value="1"/>
</dbReference>
<keyword evidence="10" id="KW-0406">Ion transport</keyword>
<dbReference type="Proteomes" id="UP001399917">
    <property type="component" value="Unassembled WGS sequence"/>
</dbReference>
<dbReference type="InterPro" id="IPR050492">
    <property type="entry name" value="Bact_metal-bind_prot9"/>
</dbReference>
<keyword evidence="5" id="KW-0479">Metal-binding</keyword>
<dbReference type="InterPro" id="IPR006127">
    <property type="entry name" value="ZnuA-like"/>
</dbReference>
<evidence type="ECO:0000256" key="6">
    <source>
        <dbReference type="ARBA" id="ARBA00022729"/>
    </source>
</evidence>
<accession>A0ABP7K052</accession>
<evidence type="ECO:0000256" key="3">
    <source>
        <dbReference type="ARBA" id="ARBA00015915"/>
    </source>
</evidence>
<dbReference type="PANTHER" id="PTHR42953:SF3">
    <property type="entry name" value="HIGH-AFFINITY ZINC UPTAKE SYSTEM PROTEIN ZNUA"/>
    <property type="match status" value="1"/>
</dbReference>
<evidence type="ECO:0000256" key="5">
    <source>
        <dbReference type="ARBA" id="ARBA00022723"/>
    </source>
</evidence>
<evidence type="ECO:0000256" key="11">
    <source>
        <dbReference type="ARBA" id="ARBA00023157"/>
    </source>
</evidence>
<evidence type="ECO:0000256" key="8">
    <source>
        <dbReference type="ARBA" id="ARBA00022833"/>
    </source>
</evidence>
<feature type="compositionally biased region" description="Basic and acidic residues" evidence="12">
    <location>
        <begin position="124"/>
        <end position="142"/>
    </location>
</feature>
<evidence type="ECO:0000256" key="10">
    <source>
        <dbReference type="ARBA" id="ARBA00023065"/>
    </source>
</evidence>
<keyword evidence="8" id="KW-0862">Zinc</keyword>
<sequence length="318" mass="34223">MRLKLAALLSFLAFPVAGDVPKVVTDVAPVHSLVAQIMQGVGEPDVLLPPGASPHDFSLKPSQARTLQNADLIVWVGPDLAPWLGGVLGNVAQSADMVTLSDAAGTRVLPYRDEALFDDEEHDDYGHETHDDHGHEAHDGHDHDPHMWLDPENAKVWLVAIAEAMSEMDPENASTYKANAQTATDRIDETAVAIAKALAPVAEKRFVVFHDAYQYFEARFGLHSAGAISLGDAQSPSPSRIAQIRDAITDAQISCVFAEPQFSSSLVKTVSQGNHINVSILDPLGVDLEIGPSFYTQLLMEMTTSIVSCLQEVGGTND</sequence>
<keyword evidence="15" id="KW-1185">Reference proteome</keyword>
<comment type="subcellular location">
    <subcellularLocation>
        <location evidence="1">Periplasm</location>
    </subcellularLocation>
</comment>
<evidence type="ECO:0000256" key="4">
    <source>
        <dbReference type="ARBA" id="ARBA00022448"/>
    </source>
</evidence>
<keyword evidence="11" id="KW-1015">Disulfide bond</keyword>
<keyword evidence="4" id="KW-0813">Transport</keyword>
<evidence type="ECO:0000256" key="7">
    <source>
        <dbReference type="ARBA" id="ARBA00022764"/>
    </source>
</evidence>
<feature type="chain" id="PRO_5046613427" description="High-affinity zinc uptake system protein ZnuA" evidence="13">
    <location>
        <begin position="19"/>
        <end position="318"/>
    </location>
</feature>
<name>A0ABP7K052_9RHOB</name>